<organism evidence="1 2">
    <name type="scientific">Leeuwenhoekiella parthenopeia</name>
    <dbReference type="NCBI Taxonomy" id="2890320"/>
    <lineage>
        <taxon>Bacteria</taxon>
        <taxon>Pseudomonadati</taxon>
        <taxon>Bacteroidota</taxon>
        <taxon>Flavobacteriia</taxon>
        <taxon>Flavobacteriales</taxon>
        <taxon>Flavobacteriaceae</taxon>
        <taxon>Leeuwenhoekiella</taxon>
    </lineage>
</organism>
<dbReference type="RefSeq" id="WP_228228500.1">
    <property type="nucleotide sequence ID" value="NZ_JAJGMW010000002.1"/>
</dbReference>
<evidence type="ECO:0000313" key="1">
    <source>
        <dbReference type="EMBL" id="MCC4211379.1"/>
    </source>
</evidence>
<gene>
    <name evidence="1" type="ORF">LLW17_01495</name>
</gene>
<protein>
    <submittedName>
        <fullName evidence="1">Uncharacterized protein</fullName>
    </submittedName>
</protein>
<accession>A0ABS8GN16</accession>
<keyword evidence="2" id="KW-1185">Reference proteome</keyword>
<evidence type="ECO:0000313" key="2">
    <source>
        <dbReference type="Proteomes" id="UP001197770"/>
    </source>
</evidence>
<proteinExistence type="predicted"/>
<dbReference type="EMBL" id="JAJGMW010000002">
    <property type="protein sequence ID" value="MCC4211379.1"/>
    <property type="molecule type" value="Genomic_DNA"/>
</dbReference>
<name>A0ABS8GN16_9FLAO</name>
<comment type="caution">
    <text evidence="1">The sequence shown here is derived from an EMBL/GenBank/DDBJ whole genome shotgun (WGS) entry which is preliminary data.</text>
</comment>
<sequence length="50" mass="5791">MGVQIKAGTEPDTYWVNDKYVYKDASDNWIANTPLSPEEKVAFRKRNTQD</sequence>
<reference evidence="1 2" key="1">
    <citation type="submission" date="2021-11" db="EMBL/GenBank/DDBJ databases">
        <title>Seasonal and diel survey of microbial diversity of the Tyrrhenian coast.</title>
        <authorList>
            <person name="Gattoni G."/>
            <person name="Corral P."/>
        </authorList>
    </citation>
    <scope>NUCLEOTIDE SEQUENCE [LARGE SCALE GENOMIC DNA]</scope>
    <source>
        <strain evidence="1 2">Mr9</strain>
    </source>
</reference>
<dbReference type="Proteomes" id="UP001197770">
    <property type="component" value="Unassembled WGS sequence"/>
</dbReference>